<dbReference type="FunFam" id="3.30.300.30:FF:000005">
    <property type="entry name" value="Acyl-coenzyme A synthetase ACSM5, mitochondrial"/>
    <property type="match status" value="1"/>
</dbReference>
<keyword evidence="6" id="KW-0479">Metal-binding</keyword>
<reference evidence="18" key="3">
    <citation type="submission" date="2025-09" db="UniProtKB">
        <authorList>
            <consortium name="Ensembl"/>
        </authorList>
    </citation>
    <scope>IDENTIFICATION</scope>
</reference>
<dbReference type="AlphaFoldDB" id="A0A5F8HFK0"/>
<keyword evidence="10" id="KW-0460">Magnesium</keyword>
<comment type="subcellular location">
    <subcellularLocation>
        <location evidence="3">Mitochondrion</location>
    </subcellularLocation>
</comment>
<evidence type="ECO:0000256" key="12">
    <source>
        <dbReference type="ARBA" id="ARBA00023098"/>
    </source>
</evidence>
<keyword evidence="8" id="KW-0276">Fatty acid metabolism</keyword>
<dbReference type="InParanoid" id="A0A5F8HFK0"/>
<keyword evidence="19" id="KW-1185">Reference proteome</keyword>
<evidence type="ECO:0000256" key="7">
    <source>
        <dbReference type="ARBA" id="ARBA00022741"/>
    </source>
</evidence>
<sequence>MPDKVDLSSSSEHFTWLLISGTLLVMKLLMRPHVLRGLWAAWPASGSLHPRPRNLLTHPFSRTETTQWGDYEIPKEFNFASDVLDHWAHMEKEGKRDPLPALWWVNNKGDEVKWNFRELSDLTRQAANVLMETCGLQQGDYLILILPRIPELWLLTVGCIRAGLVILPGTPQLTAKDILYRLQISKAKGIATTETLAPLVDSMASDCPHLKVKLLVSEQSRDGWLDFKMQTTLCKDKNTEPNAISLPSGPQGLLKMAVHTNCFFSLISLFKYKFLYFGVSRQVLKLTSSDVSWCVSDPGWILSVVGAMIEPWTSGSCSFIHGMPQHDPMTILQTLSRFPITSMLTSASVYRMLLQLNVSSYKFPTLKNCVSAGEVLLPQDFEKWKQATGLAINELYGQSETGITCAVSRGMKVKKGSMGKVVPPFDMQIIDEEGNILPPGKEGEMAIRIKPTRPIGLFTSYLNDPEKTSLSERGDFYITGDRAMLDEEGYIWYLGRSDDIINASGYRIGPSEVENALAEHPAVAESAVIASPDPIRGEVVKAFVVLTPEFMTHDHNQLAQELQRHVKETTAPYKYPRKVEFVPDLPKTVTGKIMRSSLRKIERGFNQ</sequence>
<accession>A0A5F8HFK0</accession>
<organism evidence="18 19">
    <name type="scientific">Monodelphis domestica</name>
    <name type="common">Gray short-tailed opossum</name>
    <dbReference type="NCBI Taxonomy" id="13616"/>
    <lineage>
        <taxon>Eukaryota</taxon>
        <taxon>Metazoa</taxon>
        <taxon>Chordata</taxon>
        <taxon>Craniata</taxon>
        <taxon>Vertebrata</taxon>
        <taxon>Euteleostomi</taxon>
        <taxon>Mammalia</taxon>
        <taxon>Metatheria</taxon>
        <taxon>Didelphimorphia</taxon>
        <taxon>Didelphidae</taxon>
        <taxon>Monodelphis</taxon>
    </lineage>
</organism>
<dbReference type="Gene3D" id="3.30.300.30">
    <property type="match status" value="1"/>
</dbReference>
<evidence type="ECO:0000259" key="16">
    <source>
        <dbReference type="Pfam" id="PF00501"/>
    </source>
</evidence>
<dbReference type="Pfam" id="PF13193">
    <property type="entry name" value="AMP-binding_C"/>
    <property type="match status" value="1"/>
</dbReference>
<evidence type="ECO:0000256" key="2">
    <source>
        <dbReference type="ARBA" id="ARBA00001946"/>
    </source>
</evidence>
<dbReference type="GO" id="GO:0006637">
    <property type="term" value="P:acyl-CoA metabolic process"/>
    <property type="evidence" value="ECO:0000318"/>
    <property type="project" value="GO_Central"/>
</dbReference>
<evidence type="ECO:0000256" key="8">
    <source>
        <dbReference type="ARBA" id="ARBA00022832"/>
    </source>
</evidence>
<dbReference type="OMA" id="WCRQRMP"/>
<dbReference type="GO" id="GO:0005524">
    <property type="term" value="F:ATP binding"/>
    <property type="evidence" value="ECO:0007669"/>
    <property type="project" value="UniProtKB-KW"/>
</dbReference>
<dbReference type="InterPro" id="IPR042099">
    <property type="entry name" value="ANL_N_sf"/>
</dbReference>
<evidence type="ECO:0000256" key="13">
    <source>
        <dbReference type="ARBA" id="ARBA00023128"/>
    </source>
</evidence>
<dbReference type="InterPro" id="IPR000873">
    <property type="entry name" value="AMP-dep_synth/lig_dom"/>
</dbReference>
<reference evidence="18 19" key="1">
    <citation type="journal article" date="2007" name="Nature">
        <title>Genome of the marsupial Monodelphis domestica reveals innovation in non-coding sequences.</title>
        <authorList>
            <person name="Mikkelsen T.S."/>
            <person name="Wakefield M.J."/>
            <person name="Aken B."/>
            <person name="Amemiya C.T."/>
            <person name="Chang J.L."/>
            <person name="Duke S."/>
            <person name="Garber M."/>
            <person name="Gentles A.J."/>
            <person name="Goodstadt L."/>
            <person name="Heger A."/>
            <person name="Jurka J."/>
            <person name="Kamal M."/>
            <person name="Mauceli E."/>
            <person name="Searle S.M."/>
            <person name="Sharpe T."/>
            <person name="Baker M.L."/>
            <person name="Batzer M.A."/>
            <person name="Benos P.V."/>
            <person name="Belov K."/>
            <person name="Clamp M."/>
            <person name="Cook A."/>
            <person name="Cuff J."/>
            <person name="Das R."/>
            <person name="Davidow L."/>
            <person name="Deakin J.E."/>
            <person name="Fazzari M.J."/>
            <person name="Glass J.L."/>
            <person name="Grabherr M."/>
            <person name="Greally J.M."/>
            <person name="Gu W."/>
            <person name="Hore T.A."/>
            <person name="Huttley G.A."/>
            <person name="Kleber M."/>
            <person name="Jirtle R.L."/>
            <person name="Koina E."/>
            <person name="Lee J.T."/>
            <person name="Mahony S."/>
            <person name="Marra M.A."/>
            <person name="Miller R.D."/>
            <person name="Nicholls R.D."/>
            <person name="Oda M."/>
            <person name="Papenfuss A.T."/>
            <person name="Parra Z.E."/>
            <person name="Pollock D.D."/>
            <person name="Ray D.A."/>
            <person name="Schein J.E."/>
            <person name="Speed T.P."/>
            <person name="Thompson K."/>
            <person name="VandeBerg J.L."/>
            <person name="Wade C.M."/>
            <person name="Walker J.A."/>
            <person name="Waters P.D."/>
            <person name="Webber C."/>
            <person name="Weidman J.R."/>
            <person name="Xie X."/>
            <person name="Zody M.C."/>
            <person name="Baldwin J."/>
            <person name="Abdouelleil A."/>
            <person name="Abdulkadir J."/>
            <person name="Abebe A."/>
            <person name="Abera B."/>
            <person name="Abreu J."/>
            <person name="Acer S.C."/>
            <person name="Aftuck L."/>
            <person name="Alexander A."/>
            <person name="An P."/>
            <person name="Anderson E."/>
            <person name="Anderson S."/>
            <person name="Arachi H."/>
            <person name="Azer M."/>
            <person name="Bachantsang P."/>
            <person name="Barry A."/>
            <person name="Bayul T."/>
            <person name="Berlin A."/>
            <person name="Bessette D."/>
            <person name="Bloom T."/>
            <person name="Bloom T."/>
            <person name="Boguslavskiy L."/>
            <person name="Bonnet C."/>
            <person name="Boukhgalter B."/>
            <person name="Bourzgui I."/>
            <person name="Brown A."/>
            <person name="Cahill P."/>
            <person name="Channer S."/>
            <person name="Cheshatsang Y."/>
            <person name="Chuda L."/>
            <person name="Citroen M."/>
            <person name="Collymore A."/>
            <person name="Cooke P."/>
            <person name="Costello M."/>
            <person name="D'Aco K."/>
            <person name="Daza R."/>
            <person name="De Haan G."/>
            <person name="DeGray S."/>
            <person name="DeMaso C."/>
            <person name="Dhargay N."/>
            <person name="Dooley K."/>
            <person name="Dooley E."/>
            <person name="Doricent M."/>
            <person name="Dorje P."/>
            <person name="Dorjee K."/>
            <person name="Dupes A."/>
            <person name="Elong R."/>
            <person name="Falk J."/>
            <person name="Farina A."/>
            <person name="Faro S."/>
            <person name="Ferguson D."/>
            <person name="Fisher S."/>
            <person name="Foley C.D."/>
            <person name="Franke A."/>
            <person name="Friedrich D."/>
            <person name="Gadbois L."/>
            <person name="Gearin G."/>
            <person name="Gearin C.R."/>
            <person name="Giannoukos G."/>
            <person name="Goode T."/>
            <person name="Graham J."/>
            <person name="Grandbois E."/>
            <person name="Grewal S."/>
            <person name="Gyaltsen K."/>
            <person name="Hafez N."/>
            <person name="Hagos B."/>
            <person name="Hall J."/>
            <person name="Henson C."/>
            <person name="Hollinger A."/>
            <person name="Honan T."/>
            <person name="Huard M.D."/>
            <person name="Hughes L."/>
            <person name="Hurhula B."/>
            <person name="Husby M.E."/>
            <person name="Kamat A."/>
            <person name="Kanga B."/>
            <person name="Kashin S."/>
            <person name="Khazanovich D."/>
            <person name="Kisner P."/>
            <person name="Lance K."/>
            <person name="Lara M."/>
            <person name="Lee W."/>
            <person name="Lennon N."/>
            <person name="Letendre F."/>
            <person name="LeVine R."/>
            <person name="Lipovsky A."/>
            <person name="Liu X."/>
            <person name="Liu J."/>
            <person name="Liu S."/>
            <person name="Lokyitsang T."/>
            <person name="Lokyitsang Y."/>
            <person name="Lubonja R."/>
            <person name="Lui A."/>
            <person name="MacDonald P."/>
            <person name="Magnisalis V."/>
            <person name="Maru K."/>
            <person name="Matthews C."/>
            <person name="McCusker W."/>
            <person name="McDonough S."/>
            <person name="Mehta T."/>
            <person name="Meldrim J."/>
            <person name="Meneus L."/>
            <person name="Mihai O."/>
            <person name="Mihalev A."/>
            <person name="Mihova T."/>
            <person name="Mittelman R."/>
            <person name="Mlenga V."/>
            <person name="Montmayeur A."/>
            <person name="Mulrain L."/>
            <person name="Navidi A."/>
            <person name="Naylor J."/>
            <person name="Negash T."/>
            <person name="Nguyen T."/>
            <person name="Nguyen N."/>
            <person name="Nicol R."/>
            <person name="Norbu C."/>
            <person name="Norbu N."/>
            <person name="Novod N."/>
            <person name="O'Neill B."/>
            <person name="Osman S."/>
            <person name="Markiewicz E."/>
            <person name="Oyono O.L."/>
            <person name="Patti C."/>
            <person name="Phunkhang P."/>
            <person name="Pierre F."/>
            <person name="Priest M."/>
            <person name="Raghuraman S."/>
            <person name="Rege F."/>
            <person name="Reyes R."/>
            <person name="Rise C."/>
            <person name="Rogov P."/>
            <person name="Ross K."/>
            <person name="Ryan E."/>
            <person name="Settipalli S."/>
            <person name="Shea T."/>
            <person name="Sherpa N."/>
            <person name="Shi L."/>
            <person name="Shih D."/>
            <person name="Sparrow T."/>
            <person name="Spaulding J."/>
            <person name="Stalker J."/>
            <person name="Stange-Thomann N."/>
            <person name="Stavropoulos S."/>
            <person name="Stone C."/>
            <person name="Strader C."/>
            <person name="Tesfaye S."/>
            <person name="Thomson T."/>
            <person name="Thoulutsang Y."/>
            <person name="Thoulutsang D."/>
            <person name="Topham K."/>
            <person name="Topping I."/>
            <person name="Tsamla T."/>
            <person name="Vassiliev H."/>
            <person name="Vo A."/>
            <person name="Wangchuk T."/>
            <person name="Wangdi T."/>
            <person name="Weiand M."/>
            <person name="Wilkinson J."/>
            <person name="Wilson A."/>
            <person name="Yadav S."/>
            <person name="Young G."/>
            <person name="Yu Q."/>
            <person name="Zembek L."/>
            <person name="Zhong D."/>
            <person name="Zimmer A."/>
            <person name="Zwirko Z."/>
            <person name="Jaffe D.B."/>
            <person name="Alvarez P."/>
            <person name="Brockman W."/>
            <person name="Butler J."/>
            <person name="Chin C."/>
            <person name="Gnerre S."/>
            <person name="MacCallum I."/>
            <person name="Graves J.A."/>
            <person name="Ponting C.P."/>
            <person name="Breen M."/>
            <person name="Samollow P.B."/>
            <person name="Lander E.S."/>
            <person name="Lindblad-Toh K."/>
        </authorList>
    </citation>
    <scope>NUCLEOTIDE SEQUENCE [LARGE SCALE GENOMIC DNA]</scope>
</reference>
<dbReference type="GO" id="GO:0004321">
    <property type="term" value="F:fatty-acyl-CoA synthase activity"/>
    <property type="evidence" value="ECO:0000318"/>
    <property type="project" value="GO_Central"/>
</dbReference>
<dbReference type="InterPro" id="IPR051087">
    <property type="entry name" value="Mitochondrial_ACSM"/>
</dbReference>
<proteinExistence type="inferred from homology"/>
<evidence type="ECO:0000313" key="19">
    <source>
        <dbReference type="Proteomes" id="UP000002280"/>
    </source>
</evidence>
<dbReference type="EC" id="6.2.1.2" evidence="14"/>
<dbReference type="GO" id="GO:0006633">
    <property type="term" value="P:fatty acid biosynthetic process"/>
    <property type="evidence" value="ECO:0000318"/>
    <property type="project" value="GO_Central"/>
</dbReference>
<evidence type="ECO:0000256" key="15">
    <source>
        <dbReference type="ARBA" id="ARBA00048477"/>
    </source>
</evidence>
<keyword evidence="13" id="KW-0496">Mitochondrion</keyword>
<evidence type="ECO:0000256" key="6">
    <source>
        <dbReference type="ARBA" id="ARBA00022723"/>
    </source>
</evidence>
<evidence type="ECO:0000256" key="9">
    <source>
        <dbReference type="ARBA" id="ARBA00022840"/>
    </source>
</evidence>
<dbReference type="GO" id="GO:0046872">
    <property type="term" value="F:metal ion binding"/>
    <property type="evidence" value="ECO:0007669"/>
    <property type="project" value="UniProtKB-KW"/>
</dbReference>
<keyword evidence="9" id="KW-0067">ATP-binding</keyword>
<dbReference type="GO" id="GO:0018858">
    <property type="term" value="F:benzoate-CoA ligase activity"/>
    <property type="evidence" value="ECO:0007669"/>
    <property type="project" value="Ensembl"/>
</dbReference>
<evidence type="ECO:0000256" key="10">
    <source>
        <dbReference type="ARBA" id="ARBA00022842"/>
    </source>
</evidence>
<dbReference type="PANTHER" id="PTHR43605">
    <property type="entry name" value="ACYL-COENZYME A SYNTHETASE"/>
    <property type="match status" value="1"/>
</dbReference>
<evidence type="ECO:0000256" key="3">
    <source>
        <dbReference type="ARBA" id="ARBA00004173"/>
    </source>
</evidence>
<protein>
    <recommendedName>
        <fullName evidence="14">medium-chain acyl-CoA ligase</fullName>
        <ecNumber evidence="14">6.2.1.2</ecNumber>
    </recommendedName>
</protein>
<dbReference type="GO" id="GO:0015645">
    <property type="term" value="F:fatty acid ligase activity"/>
    <property type="evidence" value="ECO:0000318"/>
    <property type="project" value="GO_Central"/>
</dbReference>
<evidence type="ECO:0000256" key="4">
    <source>
        <dbReference type="ARBA" id="ARBA00006432"/>
    </source>
</evidence>
<dbReference type="GeneTree" id="ENSGT00940000161138"/>
<dbReference type="Ensembl" id="ENSMODT00000053286.1">
    <property type="protein sequence ID" value="ENSMODP00000058604.1"/>
    <property type="gene ID" value="ENSMODG00000006854.4"/>
</dbReference>
<dbReference type="Gene3D" id="3.40.50.12780">
    <property type="entry name" value="N-terminal domain of ligase-like"/>
    <property type="match status" value="1"/>
</dbReference>
<comment type="cofactor">
    <cofactor evidence="2">
        <name>Mg(2+)</name>
        <dbReference type="ChEBI" id="CHEBI:18420"/>
    </cofactor>
</comment>
<keyword evidence="11" id="KW-0809">Transit peptide</keyword>
<feature type="domain" description="AMP-dependent synthetase/ligase" evidence="16">
    <location>
        <begin position="104"/>
        <end position="448"/>
    </location>
</feature>
<dbReference type="FunFam" id="3.40.50.12780:FF:000007">
    <property type="entry name" value="Acyl-coenzyme A synthetase ACSM2A, mitochondrial"/>
    <property type="match status" value="1"/>
</dbReference>
<dbReference type="Proteomes" id="UP000002280">
    <property type="component" value="Chromosome 6"/>
</dbReference>
<evidence type="ECO:0000313" key="18">
    <source>
        <dbReference type="Ensembl" id="ENSMODP00000058604.1"/>
    </source>
</evidence>
<comment type="catalytic activity">
    <reaction evidence="15">
        <text>a medium-chain fatty acid + ATP + CoA = a medium-chain fatty acyl-CoA + AMP + diphosphate</text>
        <dbReference type="Rhea" id="RHEA:48340"/>
        <dbReference type="ChEBI" id="CHEBI:30616"/>
        <dbReference type="ChEBI" id="CHEBI:33019"/>
        <dbReference type="ChEBI" id="CHEBI:57287"/>
        <dbReference type="ChEBI" id="CHEBI:59558"/>
        <dbReference type="ChEBI" id="CHEBI:90546"/>
        <dbReference type="ChEBI" id="CHEBI:456215"/>
        <dbReference type="EC" id="6.2.1.2"/>
    </reaction>
    <physiologicalReaction direction="left-to-right" evidence="15">
        <dbReference type="Rhea" id="RHEA:48341"/>
    </physiologicalReaction>
</comment>
<dbReference type="InterPro" id="IPR045851">
    <property type="entry name" value="AMP-bd_C_sf"/>
</dbReference>
<evidence type="ECO:0000256" key="1">
    <source>
        <dbReference type="ARBA" id="ARBA00001936"/>
    </source>
</evidence>
<feature type="domain" description="AMP-binding enzyme C-terminal" evidence="17">
    <location>
        <begin position="512"/>
        <end position="592"/>
    </location>
</feature>
<dbReference type="STRING" id="13616.ENSMODP00000058604"/>
<comment type="cofactor">
    <cofactor evidence="1">
        <name>Mn(2+)</name>
        <dbReference type="ChEBI" id="CHEBI:29035"/>
    </cofactor>
</comment>
<comment type="similarity">
    <text evidence="4">Belongs to the ATP-dependent AMP-binding enzyme family.</text>
</comment>
<dbReference type="Bgee" id="ENSMODG00000006854">
    <property type="expression patterns" value="Expressed in liver and 7 other cell types or tissues"/>
</dbReference>
<dbReference type="SUPFAM" id="SSF56801">
    <property type="entry name" value="Acetyl-CoA synthetase-like"/>
    <property type="match status" value="1"/>
</dbReference>
<evidence type="ECO:0000256" key="11">
    <source>
        <dbReference type="ARBA" id="ARBA00022946"/>
    </source>
</evidence>
<evidence type="ECO:0000256" key="5">
    <source>
        <dbReference type="ARBA" id="ARBA00022598"/>
    </source>
</evidence>
<keyword evidence="7" id="KW-0547">Nucleotide-binding</keyword>
<dbReference type="GO" id="GO:0005759">
    <property type="term" value="C:mitochondrial matrix"/>
    <property type="evidence" value="ECO:0000318"/>
    <property type="project" value="GO_Central"/>
</dbReference>
<keyword evidence="12" id="KW-0443">Lipid metabolism</keyword>
<dbReference type="InterPro" id="IPR025110">
    <property type="entry name" value="AMP-bd_C"/>
</dbReference>
<reference evidence="18" key="2">
    <citation type="submission" date="2025-08" db="UniProtKB">
        <authorList>
            <consortium name="Ensembl"/>
        </authorList>
    </citation>
    <scope>IDENTIFICATION</scope>
</reference>
<evidence type="ECO:0000256" key="14">
    <source>
        <dbReference type="ARBA" id="ARBA00039009"/>
    </source>
</evidence>
<evidence type="ECO:0000259" key="17">
    <source>
        <dbReference type="Pfam" id="PF13193"/>
    </source>
</evidence>
<dbReference type="PANTHER" id="PTHR43605:SF5">
    <property type="entry name" value="ACYL-COENZYME A SYNTHETASE ACSM1, MITOCHONDRIAL"/>
    <property type="match status" value="1"/>
</dbReference>
<name>A0A5F8HFK0_MONDO</name>
<dbReference type="Pfam" id="PF00501">
    <property type="entry name" value="AMP-binding"/>
    <property type="match status" value="1"/>
</dbReference>
<dbReference type="GO" id="GO:0102391">
    <property type="term" value="F:decanoate-CoA ligase activity"/>
    <property type="evidence" value="ECO:0007669"/>
    <property type="project" value="Ensembl"/>
</dbReference>
<keyword evidence="5" id="KW-0436">Ligase</keyword>